<feature type="transmembrane region" description="Helical" evidence="9">
    <location>
        <begin position="101"/>
        <end position="123"/>
    </location>
</feature>
<evidence type="ECO:0000256" key="6">
    <source>
        <dbReference type="ARBA" id="ARBA00023136"/>
    </source>
</evidence>
<dbReference type="InterPro" id="IPR003663">
    <property type="entry name" value="Sugar/inositol_transpt"/>
</dbReference>
<evidence type="ECO:0000256" key="4">
    <source>
        <dbReference type="ARBA" id="ARBA00022692"/>
    </source>
</evidence>
<sequence>MSPELDSKNRVPDTKNDAGVDIISRQLSSSSIGPSVAEEGHSHFLGLSGTELNLMVAFAAGVGFVLFGYDQGVMGSLLTLPAFLQMYPEMNGNTNSTMQGAIIGIYEIGCFIGAISCLLWGNALGRRKVIWIGSIFMAVGAVLQVIGQHIALMWVGRVIAGIGNGQHTSTIPVWQSECSPPHRRGMLIMIEGSLIAFGIMVSYWVDFALFWADNSAGVDPRQAEYVAATSLDSVSWRFPIAFQLLLILPTFLTIWLPESPRWLLLRGRETEAREVLSALNRKAPHDDAIDLIVEEIQNSLAISQATKLSDLVKQGPGHNFHRTALAFVIQMFQQISGINLITYYAGSLFERNLGLAAVESRILAACNGTEYFLASVVAIFTIERVGRRKLMLFGAAGMALTMAVLTGVLSKSAMQYEMQPVDAEMCRIAGGSWCDLVPGHARSDRNGYAVAGAVMLFVFNTFFALGWLGMTWLYPAECTPLSIRAQANGISTSANWLFNFMVVMITPIAFHNINNYTYLIFCAINALMVPATFFIFPETAGRSLEEMDEIFAQSSAWNPYDVVCKERKYPRRYDGQGRMKEEYIKEHIHDATNTPTAP</sequence>
<feature type="transmembrane region" description="Helical" evidence="9">
    <location>
        <begin position="516"/>
        <end position="536"/>
    </location>
</feature>
<keyword evidence="12" id="KW-1185">Reference proteome</keyword>
<dbReference type="GO" id="GO:0016020">
    <property type="term" value="C:membrane"/>
    <property type="evidence" value="ECO:0007669"/>
    <property type="project" value="UniProtKB-SubCell"/>
</dbReference>
<dbReference type="Gene3D" id="1.20.1250.20">
    <property type="entry name" value="MFS general substrate transporter like domains"/>
    <property type="match status" value="1"/>
</dbReference>
<keyword evidence="4 9" id="KW-0812">Transmembrane</keyword>
<dbReference type="VEuPathDB" id="FungiDB:MSYG_3302"/>
<dbReference type="OMA" id="QLMGWLT"/>
<comment type="similarity">
    <text evidence="2 8">Belongs to the major facilitator superfamily. Sugar transporter (TC 2.A.1.1) family.</text>
</comment>
<protein>
    <submittedName>
        <fullName evidence="11">Similar to S.cerevisiae protein STL1 (Glycerol proton symporter of the plasma membrane)</fullName>
    </submittedName>
</protein>
<feature type="transmembrane region" description="Helical" evidence="9">
    <location>
        <begin position="494"/>
        <end position="510"/>
    </location>
</feature>
<keyword evidence="5 9" id="KW-1133">Transmembrane helix</keyword>
<keyword evidence="3 8" id="KW-0813">Transport</keyword>
<feature type="transmembrane region" description="Helical" evidence="9">
    <location>
        <begin position="186"/>
        <end position="205"/>
    </location>
</feature>
<dbReference type="SUPFAM" id="SSF103473">
    <property type="entry name" value="MFS general substrate transporter"/>
    <property type="match status" value="1"/>
</dbReference>
<gene>
    <name evidence="11" type="ORF">MSYG_3302</name>
</gene>
<dbReference type="PRINTS" id="PR00171">
    <property type="entry name" value="SUGRTRNSPORT"/>
</dbReference>
<dbReference type="OrthoDB" id="2544694at2759"/>
<evidence type="ECO:0000256" key="3">
    <source>
        <dbReference type="ARBA" id="ARBA00022448"/>
    </source>
</evidence>
<dbReference type="InterPro" id="IPR036259">
    <property type="entry name" value="MFS_trans_sf"/>
</dbReference>
<organism evidence="11 12">
    <name type="scientific">Malassezia sympodialis (strain ATCC 42132)</name>
    <name type="common">Atopic eczema-associated yeast</name>
    <dbReference type="NCBI Taxonomy" id="1230383"/>
    <lineage>
        <taxon>Eukaryota</taxon>
        <taxon>Fungi</taxon>
        <taxon>Dikarya</taxon>
        <taxon>Basidiomycota</taxon>
        <taxon>Ustilaginomycotina</taxon>
        <taxon>Malasseziomycetes</taxon>
        <taxon>Malasseziales</taxon>
        <taxon>Malasseziaceae</taxon>
        <taxon>Malassezia</taxon>
    </lineage>
</organism>
<reference evidence="12" key="1">
    <citation type="journal article" date="2017" name="Nucleic Acids Res.">
        <title>Proteogenomics produces comprehensive and highly accurate protein-coding gene annotation in a complete genome assembly of Malassezia sympodialis.</title>
        <authorList>
            <person name="Zhu Y."/>
            <person name="Engstroem P.G."/>
            <person name="Tellgren-Roth C."/>
            <person name="Baudo C.D."/>
            <person name="Kennell J.C."/>
            <person name="Sun S."/>
            <person name="Billmyre R.B."/>
            <person name="Schroeder M.S."/>
            <person name="Andersson A."/>
            <person name="Holm T."/>
            <person name="Sigurgeirsson B."/>
            <person name="Wu G."/>
            <person name="Sankaranarayanan S.R."/>
            <person name="Siddharthan R."/>
            <person name="Sanyal K."/>
            <person name="Lundeberg J."/>
            <person name="Nystedt B."/>
            <person name="Boekhout T."/>
            <person name="Dawson T.L. Jr."/>
            <person name="Heitman J."/>
            <person name="Scheynius A."/>
            <person name="Lehtioe J."/>
        </authorList>
    </citation>
    <scope>NUCLEOTIDE SEQUENCE [LARGE SCALE GENOMIC DNA]</scope>
    <source>
        <strain evidence="12">ATCC 42132</strain>
    </source>
</reference>
<dbReference type="PROSITE" id="PS00216">
    <property type="entry name" value="SUGAR_TRANSPORT_1"/>
    <property type="match status" value="1"/>
</dbReference>
<evidence type="ECO:0000313" key="12">
    <source>
        <dbReference type="Proteomes" id="UP000186303"/>
    </source>
</evidence>
<evidence type="ECO:0000313" key="11">
    <source>
        <dbReference type="EMBL" id="SHO78953.1"/>
    </source>
</evidence>
<evidence type="ECO:0000256" key="7">
    <source>
        <dbReference type="ARBA" id="ARBA00049119"/>
    </source>
</evidence>
<dbReference type="AlphaFoldDB" id="A0A1M8A941"/>
<evidence type="ECO:0000256" key="5">
    <source>
        <dbReference type="ARBA" id="ARBA00022989"/>
    </source>
</evidence>
<accession>A0A1M8A941</accession>
<keyword evidence="6 9" id="KW-0472">Membrane</keyword>
<dbReference type="EMBL" id="LT671825">
    <property type="protein sequence ID" value="SHO78953.1"/>
    <property type="molecule type" value="Genomic_DNA"/>
</dbReference>
<dbReference type="InterPro" id="IPR050360">
    <property type="entry name" value="MFS_Sugar_Transporters"/>
</dbReference>
<evidence type="ECO:0000256" key="1">
    <source>
        <dbReference type="ARBA" id="ARBA00004141"/>
    </source>
</evidence>
<feature type="transmembrane region" description="Helical" evidence="9">
    <location>
        <begin position="448"/>
        <end position="474"/>
    </location>
</feature>
<evidence type="ECO:0000256" key="8">
    <source>
        <dbReference type="RuleBase" id="RU003346"/>
    </source>
</evidence>
<dbReference type="Pfam" id="PF00083">
    <property type="entry name" value="Sugar_tr"/>
    <property type="match status" value="1"/>
</dbReference>
<dbReference type="PANTHER" id="PTHR48022:SF68">
    <property type="entry name" value="MAJOR FACILITATOR SUPERFAMILY (MFS) PROFILE DOMAIN-CONTAINING PROTEIN-RELATED"/>
    <property type="match status" value="1"/>
</dbReference>
<dbReference type="PROSITE" id="PS50850">
    <property type="entry name" value="MFS"/>
    <property type="match status" value="1"/>
</dbReference>
<proteinExistence type="inferred from homology"/>
<feature type="transmembrane region" description="Helical" evidence="9">
    <location>
        <begin position="390"/>
        <end position="409"/>
    </location>
</feature>
<comment type="subcellular location">
    <subcellularLocation>
        <location evidence="1">Membrane</location>
        <topology evidence="1">Multi-pass membrane protein</topology>
    </subcellularLocation>
</comment>
<evidence type="ECO:0000259" key="10">
    <source>
        <dbReference type="PROSITE" id="PS50850"/>
    </source>
</evidence>
<dbReference type="NCBIfam" id="TIGR00879">
    <property type="entry name" value="SP"/>
    <property type="match status" value="1"/>
</dbReference>
<dbReference type="GO" id="GO:0005351">
    <property type="term" value="F:carbohydrate:proton symporter activity"/>
    <property type="evidence" value="ECO:0007669"/>
    <property type="project" value="TreeGrafter"/>
</dbReference>
<evidence type="ECO:0000256" key="9">
    <source>
        <dbReference type="SAM" id="Phobius"/>
    </source>
</evidence>
<feature type="domain" description="Major facilitator superfamily (MFS) profile" evidence="10">
    <location>
        <begin position="56"/>
        <end position="540"/>
    </location>
</feature>
<feature type="transmembrane region" description="Helical" evidence="9">
    <location>
        <begin position="129"/>
        <end position="147"/>
    </location>
</feature>
<dbReference type="InterPro" id="IPR020846">
    <property type="entry name" value="MFS_dom"/>
</dbReference>
<evidence type="ECO:0000256" key="2">
    <source>
        <dbReference type="ARBA" id="ARBA00010992"/>
    </source>
</evidence>
<feature type="transmembrane region" description="Helical" evidence="9">
    <location>
        <begin position="54"/>
        <end position="80"/>
    </location>
</feature>
<comment type="catalytic activity">
    <reaction evidence="7">
        <text>myo-inositol(out) + H(+)(out) = myo-inositol(in) + H(+)(in)</text>
        <dbReference type="Rhea" id="RHEA:60364"/>
        <dbReference type="ChEBI" id="CHEBI:15378"/>
        <dbReference type="ChEBI" id="CHEBI:17268"/>
    </reaction>
</comment>
<dbReference type="InterPro" id="IPR005828">
    <property type="entry name" value="MFS_sugar_transport-like"/>
</dbReference>
<dbReference type="PANTHER" id="PTHR48022">
    <property type="entry name" value="PLASTIDIC GLUCOSE TRANSPORTER 4"/>
    <property type="match status" value="1"/>
</dbReference>
<name>A0A1M8A941_MALS4</name>
<dbReference type="Proteomes" id="UP000186303">
    <property type="component" value="Chromosome 5"/>
</dbReference>
<dbReference type="InterPro" id="IPR005829">
    <property type="entry name" value="Sugar_transporter_CS"/>
</dbReference>
<feature type="transmembrane region" description="Helical" evidence="9">
    <location>
        <begin position="236"/>
        <end position="256"/>
    </location>
</feature>